<dbReference type="HAMAP" id="MF_00775">
    <property type="entry name" value="UPF0311"/>
    <property type="match status" value="1"/>
</dbReference>
<protein>
    <recommendedName>
        <fullName evidence="1">UPF0311 protein DFR51_1088</fullName>
    </recommendedName>
</protein>
<dbReference type="KEGG" id="smic:SmB9_21600"/>
<name>A0AAD1D6X2_SPHMI</name>
<evidence type="ECO:0000256" key="1">
    <source>
        <dbReference type="HAMAP-Rule" id="MF_00775"/>
    </source>
</evidence>
<comment type="similarity">
    <text evidence="1">Belongs to the UPF0311 family.</text>
</comment>
<reference evidence="3 5" key="2">
    <citation type="submission" date="2018-10" db="EMBL/GenBank/DDBJ databases">
        <title>Genomic Encyclopedia of Type Strains, Phase IV (KMG-IV): sequencing the most valuable type-strain genomes for metagenomic binning, comparative biology and taxonomic classification.</title>
        <authorList>
            <person name="Goeker M."/>
        </authorList>
    </citation>
    <scope>NUCLEOTIDE SEQUENCE [LARGE SCALE GENOMIC DNA]</scope>
    <source>
        <strain evidence="3 5">DSM 19791</strain>
    </source>
</reference>
<evidence type="ECO:0000313" key="3">
    <source>
        <dbReference type="EMBL" id="RKS91523.1"/>
    </source>
</evidence>
<dbReference type="RefSeq" id="WP_121047966.1">
    <property type="nucleotide sequence ID" value="NZ_AP018711.1"/>
</dbReference>
<dbReference type="Proteomes" id="UP000275727">
    <property type="component" value="Chromosome"/>
</dbReference>
<evidence type="ECO:0000313" key="4">
    <source>
        <dbReference type="Proteomes" id="UP000275727"/>
    </source>
</evidence>
<dbReference type="InterPro" id="IPR020915">
    <property type="entry name" value="UPF0311"/>
</dbReference>
<reference evidence="2 4" key="1">
    <citation type="submission" date="2018-06" db="EMBL/GenBank/DDBJ databases">
        <title>Complete Genome Sequence of the Microcystin-Degrading Bacterium Sphingosinicella microcystinivorans Strain B-9.</title>
        <authorList>
            <person name="Jin H."/>
            <person name="Nishizawa T."/>
            <person name="Guo Y."/>
            <person name="Nishizawa A."/>
            <person name="Park H."/>
            <person name="Kato H."/>
            <person name="Tsuji K."/>
            <person name="Harada K."/>
        </authorList>
    </citation>
    <scope>NUCLEOTIDE SEQUENCE [LARGE SCALE GENOMIC DNA]</scope>
    <source>
        <strain evidence="2 4">B9</strain>
    </source>
</reference>
<proteinExistence type="inferred from homology"/>
<dbReference type="PANTHER" id="PTHR37315:SF1">
    <property type="entry name" value="UPF0311 PROTEIN BLR7842"/>
    <property type="match status" value="1"/>
</dbReference>
<dbReference type="Pfam" id="PF11578">
    <property type="entry name" value="DUF3237"/>
    <property type="match status" value="1"/>
</dbReference>
<evidence type="ECO:0000313" key="2">
    <source>
        <dbReference type="EMBL" id="BBE34502.1"/>
    </source>
</evidence>
<sequence>MTELRYRHLYDADIALTAPITIGATPNGQRAIFPVGGGTLKGERLSGRFIPPGGDWALVRSDGSIALDVRATVETDDGALVYLTYTGRIVADPGLLPAVLDVASAAPVDPSRYYFRTLILFETGSPTYAWLNGICAVGIGSTGNGGVQYRTYEIL</sequence>
<evidence type="ECO:0000313" key="5">
    <source>
        <dbReference type="Proteomes" id="UP000276029"/>
    </source>
</evidence>
<accession>A0AAD1D6X2</accession>
<keyword evidence="5" id="KW-1185">Reference proteome</keyword>
<gene>
    <name evidence="3" type="ORF">DFR51_1088</name>
    <name evidence="2" type="ORF">SmB9_21600</name>
</gene>
<dbReference type="AlphaFoldDB" id="A0AAD1D6X2"/>
<dbReference type="Gene3D" id="2.40.160.20">
    <property type="match status" value="1"/>
</dbReference>
<organism evidence="2 4">
    <name type="scientific">Sphingosinicella microcystinivorans</name>
    <dbReference type="NCBI Taxonomy" id="335406"/>
    <lineage>
        <taxon>Bacteria</taxon>
        <taxon>Pseudomonadati</taxon>
        <taxon>Pseudomonadota</taxon>
        <taxon>Alphaproteobacteria</taxon>
        <taxon>Sphingomonadales</taxon>
        <taxon>Sphingosinicellaceae</taxon>
        <taxon>Sphingosinicella</taxon>
    </lineage>
</organism>
<dbReference type="EMBL" id="AP018711">
    <property type="protein sequence ID" value="BBE34502.1"/>
    <property type="molecule type" value="Genomic_DNA"/>
</dbReference>
<dbReference type="EMBL" id="RBWX01000007">
    <property type="protein sequence ID" value="RKS91523.1"/>
    <property type="molecule type" value="Genomic_DNA"/>
</dbReference>
<dbReference type="Proteomes" id="UP000276029">
    <property type="component" value="Unassembled WGS sequence"/>
</dbReference>
<dbReference type="PANTHER" id="PTHR37315">
    <property type="entry name" value="UPF0311 PROTEIN BLR7842"/>
    <property type="match status" value="1"/>
</dbReference>